<feature type="repeat" description="TPR" evidence="3">
    <location>
        <begin position="614"/>
        <end position="647"/>
    </location>
</feature>
<evidence type="ECO:0000256" key="2">
    <source>
        <dbReference type="ARBA" id="ARBA00022803"/>
    </source>
</evidence>
<keyword evidence="5" id="KW-0812">Transmembrane</keyword>
<keyword evidence="5" id="KW-0472">Membrane</keyword>
<evidence type="ECO:0000313" key="7">
    <source>
        <dbReference type="Proteomes" id="UP000006791"/>
    </source>
</evidence>
<feature type="transmembrane region" description="Helical" evidence="5">
    <location>
        <begin position="317"/>
        <end position="336"/>
    </location>
</feature>
<dbReference type="KEGG" id="ctm:Cabther_A1917"/>
<evidence type="ECO:0000313" key="6">
    <source>
        <dbReference type="EMBL" id="AEP12663.1"/>
    </source>
</evidence>
<feature type="region of interest" description="Disordered" evidence="4">
    <location>
        <begin position="1"/>
        <end position="27"/>
    </location>
</feature>
<dbReference type="Gene3D" id="1.25.40.10">
    <property type="entry name" value="Tetratricopeptide repeat domain"/>
    <property type="match status" value="2"/>
</dbReference>
<feature type="transmembrane region" description="Helical" evidence="5">
    <location>
        <begin position="239"/>
        <end position="256"/>
    </location>
</feature>
<dbReference type="EMBL" id="CP002514">
    <property type="protein sequence ID" value="AEP12663.1"/>
    <property type="molecule type" value="Genomic_DNA"/>
</dbReference>
<feature type="transmembrane region" description="Helical" evidence="5">
    <location>
        <begin position="375"/>
        <end position="394"/>
    </location>
</feature>
<dbReference type="SMART" id="SM00028">
    <property type="entry name" value="TPR"/>
    <property type="match status" value="6"/>
</dbReference>
<feature type="repeat" description="TPR" evidence="3">
    <location>
        <begin position="580"/>
        <end position="613"/>
    </location>
</feature>
<dbReference type="RefSeq" id="WP_014100400.1">
    <property type="nucleotide sequence ID" value="NC_016024.1"/>
</dbReference>
<dbReference type="Proteomes" id="UP000006791">
    <property type="component" value="Chromosome 1"/>
</dbReference>
<evidence type="ECO:0000256" key="4">
    <source>
        <dbReference type="SAM" id="MobiDB-lite"/>
    </source>
</evidence>
<gene>
    <name evidence="6" type="ordered locus">Cabther_A1917</name>
</gene>
<dbReference type="STRING" id="981222.Cabther_A1917"/>
<keyword evidence="2 3" id="KW-0802">TPR repeat</keyword>
<organism evidence="6 7">
    <name type="scientific">Chloracidobacterium thermophilum (strain B)</name>
    <dbReference type="NCBI Taxonomy" id="981222"/>
    <lineage>
        <taxon>Bacteria</taxon>
        <taxon>Pseudomonadati</taxon>
        <taxon>Acidobacteriota</taxon>
        <taxon>Terriglobia</taxon>
        <taxon>Terriglobales</taxon>
        <taxon>Acidobacteriaceae</taxon>
        <taxon>Chloracidobacterium</taxon>
    </lineage>
</organism>
<dbReference type="InterPro" id="IPR011990">
    <property type="entry name" value="TPR-like_helical_dom_sf"/>
</dbReference>
<dbReference type="InterPro" id="IPR052346">
    <property type="entry name" value="O-mannosyl-transferase_TMTC"/>
</dbReference>
<dbReference type="SUPFAM" id="SSF48452">
    <property type="entry name" value="TPR-like"/>
    <property type="match status" value="1"/>
</dbReference>
<evidence type="ECO:0000256" key="3">
    <source>
        <dbReference type="PROSITE-ProRule" id="PRU00339"/>
    </source>
</evidence>
<feature type="transmembrane region" description="Helical" evidence="5">
    <location>
        <begin position="116"/>
        <end position="137"/>
    </location>
</feature>
<keyword evidence="1" id="KW-0677">Repeat</keyword>
<feature type="transmembrane region" description="Helical" evidence="5">
    <location>
        <begin position="343"/>
        <end position="363"/>
    </location>
</feature>
<dbReference type="Pfam" id="PF13432">
    <property type="entry name" value="TPR_16"/>
    <property type="match status" value="2"/>
</dbReference>
<dbReference type="PANTHER" id="PTHR44227">
    <property type="match status" value="1"/>
</dbReference>
<evidence type="ECO:0000256" key="1">
    <source>
        <dbReference type="ARBA" id="ARBA00022737"/>
    </source>
</evidence>
<dbReference type="PROSITE" id="PS50005">
    <property type="entry name" value="TPR"/>
    <property type="match status" value="3"/>
</dbReference>
<reference evidence="6 7" key="1">
    <citation type="journal article" date="2012" name="Environ. Microbiol.">
        <title>Complete genome of Candidatus Chloracidobacterium thermophilum, a chlorophyll-based photoheterotroph belonging to the phylum Acidobacteria.</title>
        <authorList>
            <person name="Garcia Costas A.M."/>
            <person name="Liu Z."/>
            <person name="Tomsho L.P."/>
            <person name="Schuster S.C."/>
            <person name="Ward D.M."/>
            <person name="Bryant D.A."/>
        </authorList>
    </citation>
    <scope>NUCLEOTIDE SEQUENCE [LARGE SCALE GENOMIC DNA]</scope>
    <source>
        <strain evidence="6 7">B</strain>
    </source>
</reference>
<keyword evidence="7" id="KW-1185">Reference proteome</keyword>
<protein>
    <submittedName>
        <fullName evidence="6">TPR repeat protein</fullName>
    </submittedName>
</protein>
<dbReference type="PANTHER" id="PTHR44227:SF3">
    <property type="entry name" value="PROTEIN O-MANNOSYL-TRANSFERASE TMTC4"/>
    <property type="match status" value="1"/>
</dbReference>
<name>G2LHJ9_CHLTF</name>
<evidence type="ECO:0000256" key="5">
    <source>
        <dbReference type="SAM" id="Phobius"/>
    </source>
</evidence>
<feature type="transmembrane region" description="Helical" evidence="5">
    <location>
        <begin position="401"/>
        <end position="420"/>
    </location>
</feature>
<dbReference type="InterPro" id="IPR019734">
    <property type="entry name" value="TPR_rpt"/>
</dbReference>
<feature type="repeat" description="TPR" evidence="3">
    <location>
        <begin position="478"/>
        <end position="511"/>
    </location>
</feature>
<dbReference type="AlphaFoldDB" id="G2LHJ9"/>
<dbReference type="HOGENOM" id="CLU_011615_5_0_0"/>
<proteinExistence type="predicted"/>
<keyword evidence="5" id="KW-1133">Transmembrane helix</keyword>
<accession>G2LHJ9</accession>
<sequence length="664" mass="72811">MSESHQIRDAGMPLSPGLETSSATSSTLTPGLAQRTACLVIALVVTIGYANSLNCGFAQDDVYVVTVNRAIRDLPHIYRAFAQPYWGTGYEELATYRPVVNISLALNYAVHGFHPLGYHFVNLVLHAFNCCLLYGLVYAYTRWSQLALFTALLFAAHPVHVEAVTQVVGRTELLAAGFGFLSWHAYLRIGEGRHWRWLAWAAFAGGMYAKESALTLIGVIGLAELCAGRLRTRQEWQRAALDATGYLVVAASYILIRRLVNGQFGVHGDQTFFHGDPWHTRFLTMAQGMVEYFRLLVFPYRLCAFYDFSFFPKVSTLTPRVAASLLLVAAVIGVGLRAWRRQPLVAFAILMFFVSVSLVSNIVVPTGLLIAERVLYVPSVSICLLGGLGLATLYQQSRGGRYAAVGLCVIILGLMSWRTITRNPDWTDNEAYGRALVRDAPGNPKGWLAMANVHEEAGDLAAAEAALQHAIAIVAHRAAPRTALGQFYLRQGRLAEAEALFRAAIASNPLGWKAYYALANLLARQGRTAEALQWYEAGKRQYVPSAEVLAGTAASFYRGGQYPEACRIYEDALRRDPLLAEAWAGYGLTRLRLHQLDEARMALEQAVALDPSLADAWMNLGSVCGAQGDYHAARRAFAEALKLDSASAEAYANLRLATSLAFSQ</sequence>